<feature type="region of interest" description="Disordered" evidence="1">
    <location>
        <begin position="120"/>
        <end position="142"/>
    </location>
</feature>
<comment type="caution">
    <text evidence="2">The sequence shown here is derived from an EMBL/GenBank/DDBJ whole genome shotgun (WGS) entry which is preliminary data.</text>
</comment>
<dbReference type="Proteomes" id="UP001279410">
    <property type="component" value="Unassembled WGS sequence"/>
</dbReference>
<accession>A0AAD3NLL6</accession>
<protein>
    <submittedName>
        <fullName evidence="2">T-box transcription factor TBX21</fullName>
    </submittedName>
</protein>
<feature type="compositionally biased region" description="Low complexity" evidence="1">
    <location>
        <begin position="70"/>
        <end position="81"/>
    </location>
</feature>
<feature type="region of interest" description="Disordered" evidence="1">
    <location>
        <begin position="1"/>
        <end position="108"/>
    </location>
</feature>
<organism evidence="2 3">
    <name type="scientific">Lates japonicus</name>
    <name type="common">Japanese lates</name>
    <dbReference type="NCBI Taxonomy" id="270547"/>
    <lineage>
        <taxon>Eukaryota</taxon>
        <taxon>Metazoa</taxon>
        <taxon>Chordata</taxon>
        <taxon>Craniata</taxon>
        <taxon>Vertebrata</taxon>
        <taxon>Euteleostomi</taxon>
        <taxon>Actinopterygii</taxon>
        <taxon>Neopterygii</taxon>
        <taxon>Teleostei</taxon>
        <taxon>Neoteleostei</taxon>
        <taxon>Acanthomorphata</taxon>
        <taxon>Carangaria</taxon>
        <taxon>Carangaria incertae sedis</taxon>
        <taxon>Centropomidae</taxon>
        <taxon>Lates</taxon>
    </lineage>
</organism>
<evidence type="ECO:0000313" key="2">
    <source>
        <dbReference type="EMBL" id="GLD73339.1"/>
    </source>
</evidence>
<reference evidence="2" key="1">
    <citation type="submission" date="2022-08" db="EMBL/GenBank/DDBJ databases">
        <title>Genome sequencing of akame (Lates japonicus).</title>
        <authorList>
            <person name="Hashiguchi Y."/>
            <person name="Takahashi H."/>
        </authorList>
    </citation>
    <scope>NUCLEOTIDE SEQUENCE</scope>
    <source>
        <strain evidence="2">Kochi</strain>
    </source>
</reference>
<feature type="compositionally biased region" description="Low complexity" evidence="1">
    <location>
        <begin position="89"/>
        <end position="108"/>
    </location>
</feature>
<evidence type="ECO:0000313" key="3">
    <source>
        <dbReference type="Proteomes" id="UP001279410"/>
    </source>
</evidence>
<name>A0AAD3NLL6_LATJO</name>
<gene>
    <name evidence="2" type="ORF">AKAME5_002466400</name>
</gene>
<sequence>MSPCERVSLWSVEPIGMGQQHKDPSSSPSPQPLTSASPCPSATTQTIRAHQRVCISSHLGRLEHQPPTPSTSVTPSKPGPSLAGLRPISSSSHLLLSPGNPRLHSLLGLEPLHPPLLRRFQRHCGSGGEDRSTSVKSADSAD</sequence>
<keyword evidence="3" id="KW-1185">Reference proteome</keyword>
<proteinExistence type="predicted"/>
<dbReference type="EMBL" id="BRZM01001525">
    <property type="protein sequence ID" value="GLD73339.1"/>
    <property type="molecule type" value="Genomic_DNA"/>
</dbReference>
<dbReference type="AlphaFoldDB" id="A0AAD3NLL6"/>
<feature type="compositionally biased region" description="Low complexity" evidence="1">
    <location>
        <begin position="25"/>
        <end position="38"/>
    </location>
</feature>
<evidence type="ECO:0000256" key="1">
    <source>
        <dbReference type="SAM" id="MobiDB-lite"/>
    </source>
</evidence>